<proteinExistence type="predicted"/>
<dbReference type="GeneID" id="28815430"/>
<dbReference type="KEGG" id="psco:LY89DRAFT_191303"/>
<evidence type="ECO:0000313" key="3">
    <source>
        <dbReference type="Proteomes" id="UP000070700"/>
    </source>
</evidence>
<organism evidence="2 3">
    <name type="scientific">Mollisia scopiformis</name>
    <name type="common">Conifer needle endophyte fungus</name>
    <name type="synonym">Phialocephala scopiformis</name>
    <dbReference type="NCBI Taxonomy" id="149040"/>
    <lineage>
        <taxon>Eukaryota</taxon>
        <taxon>Fungi</taxon>
        <taxon>Dikarya</taxon>
        <taxon>Ascomycota</taxon>
        <taxon>Pezizomycotina</taxon>
        <taxon>Leotiomycetes</taxon>
        <taxon>Helotiales</taxon>
        <taxon>Mollisiaceae</taxon>
        <taxon>Mollisia</taxon>
    </lineage>
</organism>
<evidence type="ECO:0000256" key="1">
    <source>
        <dbReference type="SAM" id="MobiDB-lite"/>
    </source>
</evidence>
<dbReference type="AlphaFoldDB" id="A0A194WYG1"/>
<feature type="region of interest" description="Disordered" evidence="1">
    <location>
        <begin position="63"/>
        <end position="89"/>
    </location>
</feature>
<sequence length="132" mass="15780">MYKGWKRTLTTDLARRIRSHAKAVITPPSELRDHRQLPHNNQVHWPIYEPTCESSRCWVPKRRNEMRNGDPDPTTTARKMSNKVTEEMKQGTLEKQSWLYKSRNLPFLRCWLWLVDASHSRIKHEITSQRSE</sequence>
<name>A0A194WYG1_MOLSC</name>
<dbReference type="EMBL" id="KQ947423">
    <property type="protein sequence ID" value="KUJ12724.1"/>
    <property type="molecule type" value="Genomic_DNA"/>
</dbReference>
<keyword evidence="3" id="KW-1185">Reference proteome</keyword>
<evidence type="ECO:0000313" key="2">
    <source>
        <dbReference type="EMBL" id="KUJ12724.1"/>
    </source>
</evidence>
<dbReference type="RefSeq" id="XP_018067079.1">
    <property type="nucleotide sequence ID" value="XM_018205704.1"/>
</dbReference>
<dbReference type="Proteomes" id="UP000070700">
    <property type="component" value="Unassembled WGS sequence"/>
</dbReference>
<protein>
    <submittedName>
        <fullName evidence="2">Uncharacterized protein</fullName>
    </submittedName>
</protein>
<accession>A0A194WYG1</accession>
<gene>
    <name evidence="2" type="ORF">LY89DRAFT_191303</name>
</gene>
<reference evidence="2 3" key="1">
    <citation type="submission" date="2015-10" db="EMBL/GenBank/DDBJ databases">
        <title>Full genome of DAOMC 229536 Phialocephala scopiformis, a fungal endophyte of spruce producing the potent anti-insectan compound rugulosin.</title>
        <authorList>
            <consortium name="DOE Joint Genome Institute"/>
            <person name="Walker A.K."/>
            <person name="Frasz S.L."/>
            <person name="Seifert K.A."/>
            <person name="Miller J.D."/>
            <person name="Mondo S.J."/>
            <person name="Labutti K."/>
            <person name="Lipzen A."/>
            <person name="Dockter R."/>
            <person name="Kennedy M."/>
            <person name="Grigoriev I.V."/>
            <person name="Spatafora J.W."/>
        </authorList>
    </citation>
    <scope>NUCLEOTIDE SEQUENCE [LARGE SCALE GENOMIC DNA]</scope>
    <source>
        <strain evidence="2 3">CBS 120377</strain>
    </source>
</reference>
<dbReference type="InParanoid" id="A0A194WYG1"/>
<feature type="compositionally biased region" description="Polar residues" evidence="1">
    <location>
        <begin position="73"/>
        <end position="83"/>
    </location>
</feature>